<feature type="compositionally biased region" description="Low complexity" evidence="2">
    <location>
        <begin position="501"/>
        <end position="512"/>
    </location>
</feature>
<feature type="region of interest" description="Disordered" evidence="2">
    <location>
        <begin position="60"/>
        <end position="101"/>
    </location>
</feature>
<feature type="region of interest" description="Disordered" evidence="2">
    <location>
        <begin position="758"/>
        <end position="889"/>
    </location>
</feature>
<protein>
    <recommendedName>
        <fullName evidence="3">Centrosome-associated FAM110 C-terminal domain-containing protein</fullName>
    </recommendedName>
</protein>
<accession>A0A7M7NMF7</accession>
<dbReference type="GeneID" id="100890130"/>
<feature type="domain" description="Centrosome-associated FAM110 C-terminal" evidence="3">
    <location>
        <begin position="1188"/>
        <end position="1304"/>
    </location>
</feature>
<feature type="compositionally biased region" description="Polar residues" evidence="2">
    <location>
        <begin position="66"/>
        <end position="91"/>
    </location>
</feature>
<reference evidence="4" key="2">
    <citation type="submission" date="2021-01" db="UniProtKB">
        <authorList>
            <consortium name="EnsemblMetazoa"/>
        </authorList>
    </citation>
    <scope>IDENTIFICATION</scope>
</reference>
<evidence type="ECO:0000256" key="1">
    <source>
        <dbReference type="ARBA" id="ARBA00010576"/>
    </source>
</evidence>
<name>A0A7M7NMF7_STRPU</name>
<dbReference type="InterPro" id="IPR025741">
    <property type="entry name" value="FAM110_C"/>
</dbReference>
<reference evidence="5" key="1">
    <citation type="submission" date="2015-02" db="EMBL/GenBank/DDBJ databases">
        <title>Genome sequencing for Strongylocentrotus purpuratus.</title>
        <authorList>
            <person name="Murali S."/>
            <person name="Liu Y."/>
            <person name="Vee V."/>
            <person name="English A."/>
            <person name="Wang M."/>
            <person name="Skinner E."/>
            <person name="Han Y."/>
            <person name="Muzny D.M."/>
            <person name="Worley K.C."/>
            <person name="Gibbs R.A."/>
        </authorList>
    </citation>
    <scope>NUCLEOTIDE SEQUENCE</scope>
</reference>
<feature type="compositionally biased region" description="Basic and acidic residues" evidence="2">
    <location>
        <begin position="153"/>
        <end position="165"/>
    </location>
</feature>
<feature type="compositionally biased region" description="Polar residues" evidence="2">
    <location>
        <begin position="813"/>
        <end position="825"/>
    </location>
</feature>
<feature type="compositionally biased region" description="Polar residues" evidence="2">
    <location>
        <begin position="416"/>
        <end position="434"/>
    </location>
</feature>
<feature type="compositionally biased region" description="Polar residues" evidence="2">
    <location>
        <begin position="491"/>
        <end position="500"/>
    </location>
</feature>
<feature type="compositionally biased region" description="Polar residues" evidence="2">
    <location>
        <begin position="1253"/>
        <end position="1264"/>
    </location>
</feature>
<feature type="region of interest" description="Disordered" evidence="2">
    <location>
        <begin position="1244"/>
        <end position="1264"/>
    </location>
</feature>
<sequence length="1310" mass="145804">MPIAEMKQAHNAKSTPLGILNKGPEFFRQQALRNQRRHGKTAAEQLAESRSQFLKWDPAAPHKQLNDNSNNHSTNSRLDSNRSNLKQTGDRTVSPLAHEDKVIRQERIDEFEKREGRRGRDKNRDNRRSKKRMKDRGNDVNGNSNKTIAFEKASLDSPEHDKNLKEAGTPKISRNGGETSGTTDDAESSFQSRRSRSEARSQASPRPSVKDMVSKIGSETSNERTVDETPTRSLDHSGRQRPKRNLNFMSSESSETSPVLPRKGDYFSRNARPPAVRGRERVRTPNVSKPRSKVVNPKSPTGSHVQNVLNVLHQQTSTSSSSHDETPRRNLRKCGARVRGKSCPPTSRATPSLADLLAKDAEGSRPRSKDLNDLDLLTSTESDDSNIVKARIRSFQSPAFSKKQSLVKTISKKLSNATSDEQMPSVGGSSNHSLSKGKYPVERQVCTTTPLNHSPVKPPRGIEGKASPKGRSAIVPDPSDIYSLPHKPSNLRATRTPKMQSSTSDASHCSSSSDKDVETPVLHPRLIFDEDTKPFSKKPLRKSKSADVGLKSKAETSRLLVKSSSSGKPALPKKPDLSIIVKRTRLSYHLYEEVTDPNPEPIQETAVDPKDNVFENPAHFSDPEESFEIVQHVINPAQPSLSTKPDNVAIVAEDREEGKDDPKQASMFSSLSSHMKRLKGMLLREKDPQVIPREQEQLNEEQQDSEGNTEQILPDEQSGLFAKNSKKMNYQSPTQRKLAAQLGLECKERVGELKCNGLKEKNDEDTPLNSSGELGVKSEKSNDSESKNVKLMLPVHSKSFSWDDLKRKRKLKTSLSDNTSLATSMSDDKPTKGKSEGQVTLSHAPFQMPHEKQKQDLSKKLEQFLKKSKAYDSPGSSPTKGSCESGKLKKKVSFDDSALAEATEKTSEKKPLIRKVSITPLNQNYDEVEYNKDLKKDLVEETIIIDSSNSIRLASPRSKHNSSSLSGTRAVQKDKIPNIIEDSCGDAALKAEGGKELTKTEEVEMLVELYDDPGPEPSLEKSLDKEPSSDDNRGGASRHCPKTSKLVDFRKASVSTDLDTSPTHDYKGVPHEGHSEVKHRSGTSSSGNARMKGEYDTSSRSDDCGLGATRGRVKHLKPYNARPFRNKNFSSDEDVIPEEYTRKSFWQTKAQLDIQVPNSKLKTGRAIEQRLESYESSGDGDASMESSSMRRSKSEPSNATSAHELDQFFDRMGLDDSILKVVGKPHIYDEEEVFHEMHVWRTRGHRGSESDDSNTSYAMSETSNVSEEGVMNLRKFTKQLPDQSMSIVTKNARVIKWMCQCKKARNQSIS</sequence>
<feature type="region of interest" description="Disordered" evidence="2">
    <location>
        <begin position="696"/>
        <end position="716"/>
    </location>
</feature>
<evidence type="ECO:0000256" key="2">
    <source>
        <dbReference type="SAM" id="MobiDB-lite"/>
    </source>
</evidence>
<feature type="compositionally biased region" description="Basic and acidic residues" evidence="2">
    <location>
        <begin position="776"/>
        <end position="788"/>
    </location>
</feature>
<keyword evidence="5" id="KW-1185">Reference proteome</keyword>
<feature type="compositionally biased region" description="Basic and acidic residues" evidence="2">
    <location>
        <begin position="826"/>
        <end position="835"/>
    </location>
</feature>
<feature type="region of interest" description="Disordered" evidence="2">
    <location>
        <begin position="1"/>
        <end position="21"/>
    </location>
</feature>
<dbReference type="InParanoid" id="A0A7M7NMF7"/>
<comment type="similarity">
    <text evidence="1">Belongs to the FAM110 family.</text>
</comment>
<feature type="compositionally biased region" description="Basic and acidic residues" evidence="2">
    <location>
        <begin position="221"/>
        <end position="238"/>
    </location>
</feature>
<feature type="compositionally biased region" description="Basic residues" evidence="2">
    <location>
        <begin position="116"/>
        <end position="134"/>
    </location>
</feature>
<feature type="compositionally biased region" description="Basic and acidic residues" evidence="2">
    <location>
        <begin position="849"/>
        <end position="865"/>
    </location>
</feature>
<feature type="compositionally biased region" description="Polar residues" evidence="2">
    <location>
        <begin position="298"/>
        <end position="309"/>
    </location>
</feature>
<feature type="compositionally biased region" description="Basic and acidic residues" evidence="2">
    <location>
        <begin position="1018"/>
        <end position="1033"/>
    </location>
</feature>
<feature type="region of interest" description="Disordered" evidence="2">
    <location>
        <begin position="1008"/>
        <end position="1106"/>
    </location>
</feature>
<proteinExistence type="inferred from homology"/>
<evidence type="ECO:0000259" key="3">
    <source>
        <dbReference type="Pfam" id="PF14160"/>
    </source>
</evidence>
<feature type="compositionally biased region" description="Polar residues" evidence="2">
    <location>
        <begin position="247"/>
        <end position="257"/>
    </location>
</feature>
<dbReference type="RefSeq" id="XP_030838879.1">
    <property type="nucleotide sequence ID" value="XM_030983019.1"/>
</dbReference>
<feature type="region of interest" description="Disordered" evidence="2">
    <location>
        <begin position="113"/>
        <end position="353"/>
    </location>
</feature>
<dbReference type="OrthoDB" id="10028183at2759"/>
<dbReference type="OMA" id="YDEVEYN"/>
<dbReference type="PANTHER" id="PTHR14758:SF1">
    <property type="entry name" value="CENTROSOME-ASSOCIATED FAM110 C-TERMINAL DOMAIN-CONTAINING PROTEIN"/>
    <property type="match status" value="1"/>
</dbReference>
<feature type="region of interest" description="Disordered" evidence="2">
    <location>
        <begin position="416"/>
        <end position="521"/>
    </location>
</feature>
<evidence type="ECO:0000313" key="5">
    <source>
        <dbReference type="Proteomes" id="UP000007110"/>
    </source>
</evidence>
<feature type="compositionally biased region" description="Basic and acidic residues" evidence="2">
    <location>
        <begin position="1062"/>
        <end position="1079"/>
    </location>
</feature>
<organism evidence="4 5">
    <name type="scientific">Strongylocentrotus purpuratus</name>
    <name type="common">Purple sea urchin</name>
    <dbReference type="NCBI Taxonomy" id="7668"/>
    <lineage>
        <taxon>Eukaryota</taxon>
        <taxon>Metazoa</taxon>
        <taxon>Echinodermata</taxon>
        <taxon>Eleutherozoa</taxon>
        <taxon>Echinozoa</taxon>
        <taxon>Echinoidea</taxon>
        <taxon>Euechinoidea</taxon>
        <taxon>Echinacea</taxon>
        <taxon>Camarodonta</taxon>
        <taxon>Echinidea</taxon>
        <taxon>Strongylocentrotidae</taxon>
        <taxon>Strongylocentrotus</taxon>
    </lineage>
</organism>
<evidence type="ECO:0000313" key="4">
    <source>
        <dbReference type="EnsemblMetazoa" id="XP_030838879"/>
    </source>
</evidence>
<feature type="region of interest" description="Disordered" evidence="2">
    <location>
        <begin position="1171"/>
        <end position="1202"/>
    </location>
</feature>
<dbReference type="PANTHER" id="PTHR14758">
    <property type="entry name" value="AGAP005440-PA"/>
    <property type="match status" value="1"/>
</dbReference>
<dbReference type="KEGG" id="spu:100890130"/>
<feature type="compositionally biased region" description="Basic residues" evidence="2">
    <location>
        <begin position="329"/>
        <end position="340"/>
    </location>
</feature>
<dbReference type="Pfam" id="PF14160">
    <property type="entry name" value="FAM110_C"/>
    <property type="match status" value="1"/>
</dbReference>
<dbReference type="InterPro" id="IPR025740">
    <property type="entry name" value="FAM110"/>
</dbReference>
<feature type="compositionally biased region" description="Basic and acidic residues" evidence="2">
    <location>
        <begin position="1091"/>
        <end position="1103"/>
    </location>
</feature>
<dbReference type="Proteomes" id="UP000007110">
    <property type="component" value="Unassembled WGS sequence"/>
</dbReference>
<dbReference type="EnsemblMetazoa" id="XM_030983019">
    <property type="protein sequence ID" value="XP_030838879"/>
    <property type="gene ID" value="LOC100890130"/>
</dbReference>